<gene>
    <name evidence="8" type="ORF">PEBR_42776</name>
</gene>
<keyword evidence="3" id="KW-1003">Cell membrane</keyword>
<sequence>METHESRVAEEPDPSRLSIWSRQRQVHIQDMSAAGPEGLMRRHLLRYPGSLIFNLGAFFLPALYNTLSKLWVANIDSSQVVLTDVYTYIGIIAEVLNDAFPRSAWHVIGDKSTRSVRSRFNLGYTLMVATATQGFVLMIVFLAYPQSLASAFVPEEVRGISLTYVRLSSVQFLTSATEAALSSSTRALDNPDVPLIFSSAKFVINILLDFLVISKFHVTKQNPTIVSQAVVRLVCDIVSVVAGLSYFLLIVARKVKNEPVGREHLNIGVSAFMTLLKPSVYTFTESTIRNAIYLWLVNRIVQMGETYATAWGVFNTIRWGLVMVPVQALESSTLTFVGHAWGAFRASAVTSYPRASRQDILSEFDTGEE</sequence>
<feature type="transmembrane region" description="Helical" evidence="7">
    <location>
        <begin position="230"/>
        <end position="252"/>
    </location>
</feature>
<dbReference type="AlphaFoldDB" id="A0A1S9R863"/>
<evidence type="ECO:0000256" key="3">
    <source>
        <dbReference type="ARBA" id="ARBA00022475"/>
    </source>
</evidence>
<dbReference type="EMBL" id="LJBN01000238">
    <property type="protein sequence ID" value="OOQ81692.1"/>
    <property type="molecule type" value="Genomic_DNA"/>
</dbReference>
<keyword evidence="6 7" id="KW-0472">Membrane</keyword>
<organism evidence="8">
    <name type="scientific">Penicillium brasilianum</name>
    <dbReference type="NCBI Taxonomy" id="104259"/>
    <lineage>
        <taxon>Eukaryota</taxon>
        <taxon>Fungi</taxon>
        <taxon>Dikarya</taxon>
        <taxon>Ascomycota</taxon>
        <taxon>Pezizomycotina</taxon>
        <taxon>Eurotiomycetes</taxon>
        <taxon>Eurotiomycetidae</taxon>
        <taxon>Eurotiales</taxon>
        <taxon>Aspergillaceae</taxon>
        <taxon>Penicillium</taxon>
    </lineage>
</organism>
<evidence type="ECO:0000256" key="2">
    <source>
        <dbReference type="ARBA" id="ARBA00022448"/>
    </source>
</evidence>
<feature type="transmembrane region" description="Helical" evidence="7">
    <location>
        <begin position="195"/>
        <end position="218"/>
    </location>
</feature>
<feature type="transmembrane region" description="Helical" evidence="7">
    <location>
        <begin position="122"/>
        <end position="144"/>
    </location>
</feature>
<evidence type="ECO:0000313" key="8">
    <source>
        <dbReference type="EMBL" id="OOQ81692.1"/>
    </source>
</evidence>
<evidence type="ECO:0000256" key="7">
    <source>
        <dbReference type="SAM" id="Phobius"/>
    </source>
</evidence>
<dbReference type="InterPro" id="IPR052031">
    <property type="entry name" value="Membrane_Transporter-Flippase"/>
</dbReference>
<comment type="caution">
    <text evidence="8">The sequence shown here is derived from an EMBL/GenBank/DDBJ whole genome shotgun (WGS) entry which is preliminary data.</text>
</comment>
<evidence type="ECO:0000256" key="5">
    <source>
        <dbReference type="ARBA" id="ARBA00022989"/>
    </source>
</evidence>
<dbReference type="GO" id="GO:0005886">
    <property type="term" value="C:plasma membrane"/>
    <property type="evidence" value="ECO:0007669"/>
    <property type="project" value="UniProtKB-SubCell"/>
</dbReference>
<proteinExistence type="predicted"/>
<keyword evidence="2" id="KW-0813">Transport</keyword>
<evidence type="ECO:0000256" key="4">
    <source>
        <dbReference type="ARBA" id="ARBA00022692"/>
    </source>
</evidence>
<dbReference type="Proteomes" id="UP000190744">
    <property type="component" value="Unassembled WGS sequence"/>
</dbReference>
<reference evidence="8" key="1">
    <citation type="submission" date="2015-09" db="EMBL/GenBank/DDBJ databases">
        <authorList>
            <person name="Jackson K.R."/>
            <person name="Lunt B.L."/>
            <person name="Fisher J.N.B."/>
            <person name="Gardner A.V."/>
            <person name="Bailey M.E."/>
            <person name="Deus L.M."/>
            <person name="Earl A.S."/>
            <person name="Gibby P.D."/>
            <person name="Hartmann K.A."/>
            <person name="Liu J.E."/>
            <person name="Manci A.M."/>
            <person name="Nielsen D.A."/>
            <person name="Solomon M.B."/>
            <person name="Breakwell D.P."/>
            <person name="Burnett S.H."/>
            <person name="Grose J.H."/>
        </authorList>
    </citation>
    <scope>NUCLEOTIDE SEQUENCE [LARGE SCALE GENOMIC DNA]</scope>
    <source>
        <strain evidence="8">LaBioMMi 136</strain>
    </source>
</reference>
<accession>A0A1S9R863</accession>
<protein>
    <submittedName>
        <fullName evidence="8">Uncharacterized protein</fullName>
    </submittedName>
</protein>
<evidence type="ECO:0000256" key="1">
    <source>
        <dbReference type="ARBA" id="ARBA00004651"/>
    </source>
</evidence>
<dbReference type="PANTHER" id="PTHR43549:SF2">
    <property type="entry name" value="MULTIDRUG RESISTANCE PROTEIN NORM-RELATED"/>
    <property type="match status" value="1"/>
</dbReference>
<comment type="subcellular location">
    <subcellularLocation>
        <location evidence="1">Cell membrane</location>
        <topology evidence="1">Multi-pass membrane protein</topology>
    </subcellularLocation>
</comment>
<dbReference type="PANTHER" id="PTHR43549">
    <property type="entry name" value="MULTIDRUG RESISTANCE PROTEIN YPNP-RELATED"/>
    <property type="match status" value="1"/>
</dbReference>
<keyword evidence="5 7" id="KW-1133">Transmembrane helix</keyword>
<evidence type="ECO:0000256" key="6">
    <source>
        <dbReference type="ARBA" id="ARBA00023136"/>
    </source>
</evidence>
<name>A0A1S9R863_PENBI</name>
<keyword evidence="4 7" id="KW-0812">Transmembrane</keyword>